<dbReference type="EMBL" id="JAANIU010009270">
    <property type="protein sequence ID" value="KAG1533437.1"/>
    <property type="molecule type" value="Genomic_DNA"/>
</dbReference>
<gene>
    <name evidence="2" type="ORF">G6F50_015875</name>
</gene>
<evidence type="ECO:0000313" key="2">
    <source>
        <dbReference type="EMBL" id="KAG1533437.1"/>
    </source>
</evidence>
<feature type="region of interest" description="Disordered" evidence="1">
    <location>
        <begin position="114"/>
        <end position="168"/>
    </location>
</feature>
<sequence length="168" mass="18423">MQRALQHRRQLRRVREIDHVRLGHAVAEGHHRLVLDDELRNDRRGVRHQHVGGALRGHHLFRLDEAGIGTGQRAVALEQFRRALRVQRQQPVTVAGGDVGGDLRVQVRGRAQALVGPASANRSRPPRSGPAGRRSAGTGPWWPGPACSTGRTCRAPGSGRGRCRASPR</sequence>
<proteinExistence type="predicted"/>
<evidence type="ECO:0000313" key="3">
    <source>
        <dbReference type="Proteomes" id="UP000740926"/>
    </source>
</evidence>
<comment type="caution">
    <text evidence="2">The sequence shown here is derived from an EMBL/GenBank/DDBJ whole genome shotgun (WGS) entry which is preliminary data.</text>
</comment>
<dbReference type="Proteomes" id="UP000740926">
    <property type="component" value="Unassembled WGS sequence"/>
</dbReference>
<keyword evidence="3" id="KW-1185">Reference proteome</keyword>
<dbReference type="AlphaFoldDB" id="A0A9P6XVH6"/>
<reference evidence="2 3" key="1">
    <citation type="journal article" date="2020" name="Microb. Genom.">
        <title>Genetic diversity of clinical and environmental Mucorales isolates obtained from an investigation of mucormycosis cases among solid organ transplant recipients.</title>
        <authorList>
            <person name="Nguyen M.H."/>
            <person name="Kaul D."/>
            <person name="Muto C."/>
            <person name="Cheng S.J."/>
            <person name="Richter R.A."/>
            <person name="Bruno V.M."/>
            <person name="Liu G."/>
            <person name="Beyhan S."/>
            <person name="Sundermann A.J."/>
            <person name="Mounaud S."/>
            <person name="Pasculle A.W."/>
            <person name="Nierman W.C."/>
            <person name="Driscoll E."/>
            <person name="Cumbie R."/>
            <person name="Clancy C.J."/>
            <person name="Dupont C.L."/>
        </authorList>
    </citation>
    <scope>NUCLEOTIDE SEQUENCE [LARGE SCALE GENOMIC DNA]</scope>
    <source>
        <strain evidence="2 3">GL24</strain>
    </source>
</reference>
<evidence type="ECO:0000256" key="1">
    <source>
        <dbReference type="SAM" id="MobiDB-lite"/>
    </source>
</evidence>
<feature type="compositionally biased region" description="Low complexity" evidence="1">
    <location>
        <begin position="129"/>
        <end position="140"/>
    </location>
</feature>
<name>A0A9P6XVH6_9FUNG</name>
<organism evidence="2 3">
    <name type="scientific">Rhizopus delemar</name>
    <dbReference type="NCBI Taxonomy" id="936053"/>
    <lineage>
        <taxon>Eukaryota</taxon>
        <taxon>Fungi</taxon>
        <taxon>Fungi incertae sedis</taxon>
        <taxon>Mucoromycota</taxon>
        <taxon>Mucoromycotina</taxon>
        <taxon>Mucoromycetes</taxon>
        <taxon>Mucorales</taxon>
        <taxon>Mucorineae</taxon>
        <taxon>Rhizopodaceae</taxon>
        <taxon>Rhizopus</taxon>
    </lineage>
</organism>
<protein>
    <submittedName>
        <fullName evidence="2">Uncharacterized protein</fullName>
    </submittedName>
</protein>
<accession>A0A9P6XVH6</accession>